<evidence type="ECO:0000313" key="2">
    <source>
        <dbReference type="EMBL" id="MET3944351.1"/>
    </source>
</evidence>
<sequence>MNTPLPDAHDAIVDRAVAQVDCPDYSGSRLAQHAFESKINGKSIAELRAMEAADLAEWSERVDAPRVASQAASVRAAREDDPPLGLRT</sequence>
<evidence type="ECO:0000256" key="1">
    <source>
        <dbReference type="SAM" id="MobiDB-lite"/>
    </source>
</evidence>
<feature type="region of interest" description="Disordered" evidence="1">
    <location>
        <begin position="62"/>
        <end position="88"/>
    </location>
</feature>
<dbReference type="EMBL" id="JBEPNZ010000001">
    <property type="protein sequence ID" value="MET3944351.1"/>
    <property type="molecule type" value="Genomic_DNA"/>
</dbReference>
<gene>
    <name evidence="3" type="ORF">HF989_07640</name>
    <name evidence="2" type="ORF">JOF50_001150</name>
</gene>
<dbReference type="Proteomes" id="UP000554284">
    <property type="component" value="Unassembled WGS sequence"/>
</dbReference>
<evidence type="ECO:0000313" key="4">
    <source>
        <dbReference type="Proteomes" id="UP000554284"/>
    </source>
</evidence>
<accession>A0A7X6REW3</accession>
<keyword evidence="5" id="KW-1185">Reference proteome</keyword>
<organism evidence="3 4">
    <name type="scientific">Corynebacterium mucifaciens</name>
    <dbReference type="NCBI Taxonomy" id="57171"/>
    <lineage>
        <taxon>Bacteria</taxon>
        <taxon>Bacillati</taxon>
        <taxon>Actinomycetota</taxon>
        <taxon>Actinomycetes</taxon>
        <taxon>Mycobacteriales</taxon>
        <taxon>Corynebacteriaceae</taxon>
        <taxon>Corynebacterium</taxon>
    </lineage>
</organism>
<evidence type="ECO:0000313" key="3">
    <source>
        <dbReference type="EMBL" id="NKY69242.1"/>
    </source>
</evidence>
<dbReference type="EMBL" id="JAAXPF010000007">
    <property type="protein sequence ID" value="NKY69242.1"/>
    <property type="molecule type" value="Genomic_DNA"/>
</dbReference>
<comment type="caution">
    <text evidence="3">The sequence shown here is derived from an EMBL/GenBank/DDBJ whole genome shotgun (WGS) entry which is preliminary data.</text>
</comment>
<reference evidence="2 5" key="2">
    <citation type="submission" date="2024-06" db="EMBL/GenBank/DDBJ databases">
        <title>Sequencing the genomes of 1000 actinobacteria strains.</title>
        <authorList>
            <person name="Klenk H.-P."/>
        </authorList>
    </citation>
    <scope>NUCLEOTIDE SEQUENCE [LARGE SCALE GENOMIC DNA]</scope>
    <source>
        <strain evidence="2 5">DSM 44265</strain>
    </source>
</reference>
<name>A0A7X6REW3_9CORY</name>
<proteinExistence type="predicted"/>
<feature type="compositionally biased region" description="Low complexity" evidence="1">
    <location>
        <begin position="65"/>
        <end position="75"/>
    </location>
</feature>
<dbReference type="Gene3D" id="1.20.1580.10">
    <property type="entry name" value="ABC transporter ATPase like domain"/>
    <property type="match status" value="1"/>
</dbReference>
<evidence type="ECO:0000313" key="5">
    <source>
        <dbReference type="Proteomes" id="UP001549139"/>
    </source>
</evidence>
<protein>
    <submittedName>
        <fullName evidence="2">Excinuclease UvrABC ATPase subunit</fullName>
    </submittedName>
</protein>
<dbReference type="Proteomes" id="UP001549139">
    <property type="component" value="Unassembled WGS sequence"/>
</dbReference>
<reference evidence="3 4" key="1">
    <citation type="submission" date="2020-04" db="EMBL/GenBank/DDBJ databases">
        <title>MicrobeNet Type strains.</title>
        <authorList>
            <person name="Nicholson A.C."/>
        </authorList>
    </citation>
    <scope>NUCLEOTIDE SEQUENCE [LARGE SCALE GENOMIC DNA]</scope>
    <source>
        <strain evidence="3 4">ATCC 700355</strain>
    </source>
</reference>
<dbReference type="AlphaFoldDB" id="A0A7X6REW3"/>